<gene>
    <name evidence="1" type="ORF">HP507_03340</name>
</gene>
<reference evidence="1 2" key="1">
    <citation type="submission" date="2020-05" db="EMBL/GenBank/DDBJ databases">
        <title>Genome Sequencing of Type Strains.</title>
        <authorList>
            <person name="Lemaire J.F."/>
            <person name="Inderbitzin P."/>
            <person name="Gregorio O.A."/>
            <person name="Collins S.B."/>
            <person name="Wespe N."/>
            <person name="Knight-Connoni V."/>
        </authorList>
    </citation>
    <scope>NUCLEOTIDE SEQUENCE [LARGE SCALE GENOMIC DNA]</scope>
    <source>
        <strain evidence="1 2">ATCC 19096</strain>
    </source>
</reference>
<protein>
    <recommendedName>
        <fullName evidence="3">Opine dehydrogenase domain-containing protein</fullName>
    </recommendedName>
</protein>
<comment type="caution">
    <text evidence="1">The sequence shown here is derived from an EMBL/GenBank/DDBJ whole genome shotgun (WGS) entry which is preliminary data.</text>
</comment>
<dbReference type="RefSeq" id="WP_175350433.1">
    <property type="nucleotide sequence ID" value="NZ_BAAAWQ010000001.1"/>
</dbReference>
<sequence>MWFFVGAGGGIQGPIFLRAYQGRNTATRPDFEQDLMSNTNDDWWSGARQRMDILDLGQWSTWPVDVTPALVALEHAGLPATVETFDTVRLADGRRARVAPAASLRRQPGVDPNEPELLLVPMSSYVAPRTMVEIARASPNVLLVNGSQVWEDGRQIAGACPFQMRGVDRYAVFAVARTLPVASGRIDQLAARTGMSVGRVGDALTILGDAVRHVDIGWEAVDMFALADWAMTYNGPGGIATSWHHPGTVEEQARLLIDAGALVSGAWAAMTPFPGLPYLGRDGDVESGRTRVAFTRTMPDMAALGFTPAVPPKDGPARPKFTVAVPEDNTIFATANFPAGGITDETITAATLLHGYHEADLANQVRGRIHFQADVYYDLIHQLPD</sequence>
<proteinExistence type="predicted"/>
<name>A0ABX2MC35_9MICO</name>
<dbReference type="Proteomes" id="UP000573001">
    <property type="component" value="Unassembled WGS sequence"/>
</dbReference>
<keyword evidence="2" id="KW-1185">Reference proteome</keyword>
<evidence type="ECO:0000313" key="1">
    <source>
        <dbReference type="EMBL" id="NUU12874.1"/>
    </source>
</evidence>
<evidence type="ECO:0008006" key="3">
    <source>
        <dbReference type="Google" id="ProtNLM"/>
    </source>
</evidence>
<accession>A0ABX2MC35</accession>
<dbReference type="EMBL" id="JABMCE010000052">
    <property type="protein sequence ID" value="NUU12874.1"/>
    <property type="molecule type" value="Genomic_DNA"/>
</dbReference>
<evidence type="ECO:0000313" key="2">
    <source>
        <dbReference type="Proteomes" id="UP000573001"/>
    </source>
</evidence>
<organism evidence="1 2">
    <name type="scientific">Curtobacterium pusillum</name>
    <dbReference type="NCBI Taxonomy" id="69373"/>
    <lineage>
        <taxon>Bacteria</taxon>
        <taxon>Bacillati</taxon>
        <taxon>Actinomycetota</taxon>
        <taxon>Actinomycetes</taxon>
        <taxon>Micrococcales</taxon>
        <taxon>Microbacteriaceae</taxon>
        <taxon>Curtobacterium</taxon>
    </lineage>
</organism>